<evidence type="ECO:0000313" key="1">
    <source>
        <dbReference type="EMBL" id="JAH18896.1"/>
    </source>
</evidence>
<protein>
    <submittedName>
        <fullName evidence="1">Uncharacterized protein</fullName>
    </submittedName>
</protein>
<sequence>MSIDFVCLFFQVMLLPLEQRIDILSDPGYLYTTVSWT</sequence>
<accession>A0A0E9QPN9</accession>
<reference evidence="1" key="2">
    <citation type="journal article" date="2015" name="Fish Shellfish Immunol.">
        <title>Early steps in the European eel (Anguilla anguilla)-Vibrio vulnificus interaction in the gills: Role of the RtxA13 toxin.</title>
        <authorList>
            <person name="Callol A."/>
            <person name="Pajuelo D."/>
            <person name="Ebbesson L."/>
            <person name="Teles M."/>
            <person name="MacKenzie S."/>
            <person name="Amaro C."/>
        </authorList>
    </citation>
    <scope>NUCLEOTIDE SEQUENCE</scope>
</reference>
<dbReference type="AlphaFoldDB" id="A0A0E9QPN9"/>
<dbReference type="EMBL" id="GBXM01089681">
    <property type="protein sequence ID" value="JAH18896.1"/>
    <property type="molecule type" value="Transcribed_RNA"/>
</dbReference>
<name>A0A0E9QPN9_ANGAN</name>
<reference evidence="1" key="1">
    <citation type="submission" date="2014-11" db="EMBL/GenBank/DDBJ databases">
        <authorList>
            <person name="Amaro Gonzalez C."/>
        </authorList>
    </citation>
    <scope>NUCLEOTIDE SEQUENCE</scope>
</reference>
<proteinExistence type="predicted"/>
<organism evidence="1">
    <name type="scientific">Anguilla anguilla</name>
    <name type="common">European freshwater eel</name>
    <name type="synonym">Muraena anguilla</name>
    <dbReference type="NCBI Taxonomy" id="7936"/>
    <lineage>
        <taxon>Eukaryota</taxon>
        <taxon>Metazoa</taxon>
        <taxon>Chordata</taxon>
        <taxon>Craniata</taxon>
        <taxon>Vertebrata</taxon>
        <taxon>Euteleostomi</taxon>
        <taxon>Actinopterygii</taxon>
        <taxon>Neopterygii</taxon>
        <taxon>Teleostei</taxon>
        <taxon>Anguilliformes</taxon>
        <taxon>Anguillidae</taxon>
        <taxon>Anguilla</taxon>
    </lineage>
</organism>